<accession>A0ABR4RRV9</accession>
<feature type="coiled-coil region" evidence="1">
    <location>
        <begin position="122"/>
        <end position="156"/>
    </location>
</feature>
<sequence length="381" mass="45046">MKIEKAINKGEDIFVNNPEYVYVYLTGGLLPAEYAVIVGRRVEYVDAIISKMERETPIINRYQFTLNELAARNYWFNYFADINHEALPTEGNWAKVNKFVLNYGGKELQKRIDHGVATIDEVESYVKQHEKVQRNEEQLAEDQRKWREQMDKALKENYTTFYMKMLDPVKAEYIHKKLMIMYLSDELEGNNIEDLDRYVAEVTAKSDDLLNELVKDEYAKAPLVRGEFERAEDFDKRVTDRIEELKNEIQGRLSLEENHLDNKISKLDAANELAVRKMQQLMSDEHIAKLNVLLFMDQLKNVKIKQYDPDKFRFKYIYGNEQEDFVDVPIEVAPKFRDNFRPKNCSDVVVIVDEDNDGKPLVVTKYHFMGEEYYLKVCYMW</sequence>
<evidence type="ECO:0008006" key="4">
    <source>
        <dbReference type="Google" id="ProtNLM"/>
    </source>
</evidence>
<protein>
    <recommendedName>
        <fullName evidence="4">DUF1351 domain-containing protein</fullName>
    </recommendedName>
</protein>
<evidence type="ECO:0000313" key="2">
    <source>
        <dbReference type="EMBL" id="KDA46212.1"/>
    </source>
</evidence>
<comment type="caution">
    <text evidence="2">The sequence shown here is derived from an EMBL/GenBank/DDBJ whole genome shotgun (WGS) entry which is preliminary data.</text>
</comment>
<keyword evidence="3" id="KW-1185">Reference proteome</keyword>
<dbReference type="RefSeq" id="WP_035447696.1">
    <property type="nucleotide sequence ID" value="NZ_CP195054.1"/>
</dbReference>
<proteinExistence type="predicted"/>
<name>A0ABR4RRV9_9LACO</name>
<keyword evidence="1" id="KW-0175">Coiled coil</keyword>
<dbReference type="Proteomes" id="UP000027129">
    <property type="component" value="Unassembled WGS sequence"/>
</dbReference>
<reference evidence="2 3" key="1">
    <citation type="submission" date="2014-04" db="EMBL/GenBank/DDBJ databases">
        <title>Draft Genome Sequence of Lactobacillus animalis 381-IL-28.</title>
        <authorList>
            <person name="Sturino J.M."/>
            <person name="Rajendran M."/>
            <person name="Altermann E."/>
        </authorList>
    </citation>
    <scope>NUCLEOTIDE SEQUENCE [LARGE SCALE GENOMIC DNA]</scope>
    <source>
        <strain evidence="2 3">381-IL-28</strain>
    </source>
</reference>
<dbReference type="EMBL" id="JMHU01000006">
    <property type="protein sequence ID" value="KDA46212.1"/>
    <property type="molecule type" value="Genomic_DNA"/>
</dbReference>
<evidence type="ECO:0000256" key="1">
    <source>
        <dbReference type="SAM" id="Coils"/>
    </source>
</evidence>
<gene>
    <name evidence="2" type="ORF">Lani381_0623</name>
</gene>
<organism evidence="2 3">
    <name type="scientific">Ligilactobacillus animalis</name>
    <dbReference type="NCBI Taxonomy" id="1605"/>
    <lineage>
        <taxon>Bacteria</taxon>
        <taxon>Bacillati</taxon>
        <taxon>Bacillota</taxon>
        <taxon>Bacilli</taxon>
        <taxon>Lactobacillales</taxon>
        <taxon>Lactobacillaceae</taxon>
        <taxon>Ligilactobacillus</taxon>
    </lineage>
</organism>
<evidence type="ECO:0000313" key="3">
    <source>
        <dbReference type="Proteomes" id="UP000027129"/>
    </source>
</evidence>